<evidence type="ECO:0000313" key="8">
    <source>
        <dbReference type="Proteomes" id="UP000515847"/>
    </source>
</evidence>
<evidence type="ECO:0000256" key="3">
    <source>
        <dbReference type="ARBA" id="ARBA00023163"/>
    </source>
</evidence>
<dbReference type="Gene3D" id="3.10.580.10">
    <property type="entry name" value="CBS-domain"/>
    <property type="match status" value="1"/>
</dbReference>
<dbReference type="InterPro" id="IPR051257">
    <property type="entry name" value="Diverse_CBS-Domain"/>
</dbReference>
<dbReference type="InterPro" id="IPR000644">
    <property type="entry name" value="CBS_dom"/>
</dbReference>
<evidence type="ECO:0000259" key="6">
    <source>
        <dbReference type="PROSITE" id="PS51371"/>
    </source>
</evidence>
<dbReference type="InterPro" id="IPR036388">
    <property type="entry name" value="WH-like_DNA-bd_sf"/>
</dbReference>
<dbReference type="Pfam" id="PF08279">
    <property type="entry name" value="HTH_11"/>
    <property type="match status" value="1"/>
</dbReference>
<dbReference type="SMART" id="SM00116">
    <property type="entry name" value="CBS"/>
    <property type="match status" value="2"/>
</dbReference>
<dbReference type="KEGG" id="tfr:BR63_07180"/>
<keyword evidence="2 4" id="KW-0129">CBS domain</keyword>
<dbReference type="EMBL" id="CP045798">
    <property type="protein sequence ID" value="QNB48330.1"/>
    <property type="molecule type" value="Genomic_DNA"/>
</dbReference>
<dbReference type="CDD" id="cd04617">
    <property type="entry name" value="CBS_pair_CcpN"/>
    <property type="match status" value="1"/>
</dbReference>
<keyword evidence="1" id="KW-0805">Transcription regulation</keyword>
<organism evidence="7 8">
    <name type="scientific">Thermanaerosceptrum fracticalcis</name>
    <dbReference type="NCBI Taxonomy" id="1712410"/>
    <lineage>
        <taxon>Bacteria</taxon>
        <taxon>Bacillati</taxon>
        <taxon>Bacillota</taxon>
        <taxon>Clostridia</taxon>
        <taxon>Eubacteriales</taxon>
        <taxon>Peptococcaceae</taxon>
        <taxon>Thermanaerosceptrum</taxon>
    </lineage>
</organism>
<dbReference type="OrthoDB" id="9793615at2"/>
<sequence length="221" mass="24265">MTIQLTERQELIIKIVQDQGPITGEEIADLIGLTRATLRPDLALLTKSGLLEARPKVGYYYTGKSLSSKLSEEIKKLKVKDFKAIPAVVSDKSSVYDVIVALFVQDVGTIYIVSEGGILEGVVSRKDLLKIALGQVDIHKIPITVVMTRMPNIISTTPEESLLAAAQKLINHEIDSLPVVRPVTVEGRERLEVIGRVTKTTITKAFVELGADKLIQRGERP</sequence>
<accession>A0A7G6E8C6</accession>
<dbReference type="Gene3D" id="1.10.10.10">
    <property type="entry name" value="Winged helix-like DNA-binding domain superfamily/Winged helix DNA-binding domain"/>
    <property type="match status" value="1"/>
</dbReference>
<dbReference type="PROSITE" id="PS51000">
    <property type="entry name" value="HTH_DEOR_2"/>
    <property type="match status" value="1"/>
</dbReference>
<dbReference type="Pfam" id="PF00571">
    <property type="entry name" value="CBS"/>
    <property type="match status" value="2"/>
</dbReference>
<dbReference type="SUPFAM" id="SSF54631">
    <property type="entry name" value="CBS-domain pair"/>
    <property type="match status" value="1"/>
</dbReference>
<dbReference type="GO" id="GO:0003700">
    <property type="term" value="F:DNA-binding transcription factor activity"/>
    <property type="evidence" value="ECO:0007669"/>
    <property type="project" value="InterPro"/>
</dbReference>
<dbReference type="InterPro" id="IPR016842">
    <property type="entry name" value="UCP026546_HTH-CBS"/>
</dbReference>
<dbReference type="InterPro" id="IPR001034">
    <property type="entry name" value="DeoR_HTH"/>
</dbReference>
<evidence type="ECO:0000259" key="5">
    <source>
        <dbReference type="PROSITE" id="PS51000"/>
    </source>
</evidence>
<dbReference type="InterPro" id="IPR036390">
    <property type="entry name" value="WH_DNA-bd_sf"/>
</dbReference>
<dbReference type="AlphaFoldDB" id="A0A7G6E8C6"/>
<evidence type="ECO:0000256" key="1">
    <source>
        <dbReference type="ARBA" id="ARBA00023015"/>
    </source>
</evidence>
<proteinExistence type="predicted"/>
<dbReference type="Proteomes" id="UP000515847">
    <property type="component" value="Chromosome"/>
</dbReference>
<reference evidence="7 8" key="1">
    <citation type="journal article" date="2019" name="Front. Microbiol.">
        <title>Thermoanaerosceptrum fracticalcis gen. nov. sp. nov., a Novel Fumarate-Fermenting Microorganism From a Deep Fractured Carbonate Aquifer of the US Great Basin.</title>
        <authorList>
            <person name="Hamilton-Brehm S.D."/>
            <person name="Stewart L.E."/>
            <person name="Zavarin M."/>
            <person name="Caldwell M."/>
            <person name="Lawson P.A."/>
            <person name="Onstott T.C."/>
            <person name="Grzymski J."/>
            <person name="Neveux I."/>
            <person name="Lollar B.S."/>
            <person name="Russell C.E."/>
            <person name="Moser D.P."/>
        </authorList>
    </citation>
    <scope>NUCLEOTIDE SEQUENCE [LARGE SCALE GENOMIC DNA]</scope>
    <source>
        <strain evidence="7 8">DRI-13</strain>
    </source>
</reference>
<dbReference type="PANTHER" id="PTHR43080:SF2">
    <property type="entry name" value="CBS DOMAIN-CONTAINING PROTEIN"/>
    <property type="match status" value="1"/>
</dbReference>
<keyword evidence="8" id="KW-1185">Reference proteome</keyword>
<dbReference type="PROSITE" id="PS51371">
    <property type="entry name" value="CBS"/>
    <property type="match status" value="1"/>
</dbReference>
<protein>
    <submittedName>
        <fullName evidence="7">CBS domain-containing protein</fullName>
    </submittedName>
</protein>
<keyword evidence="3" id="KW-0804">Transcription</keyword>
<dbReference type="InterPro" id="IPR046342">
    <property type="entry name" value="CBS_dom_sf"/>
</dbReference>
<feature type="domain" description="CBS" evidence="6">
    <location>
        <begin position="147"/>
        <end position="213"/>
    </location>
</feature>
<dbReference type="PIRSF" id="PIRSF026546">
    <property type="entry name" value="UCP026546_CBS_YqzB"/>
    <property type="match status" value="1"/>
</dbReference>
<feature type="domain" description="HTH deoR-type" evidence="5">
    <location>
        <begin position="5"/>
        <end position="66"/>
    </location>
</feature>
<dbReference type="InterPro" id="IPR013196">
    <property type="entry name" value="HTH_11"/>
</dbReference>
<name>A0A7G6E8C6_THEFR</name>
<evidence type="ECO:0000256" key="2">
    <source>
        <dbReference type="ARBA" id="ARBA00023122"/>
    </source>
</evidence>
<gene>
    <name evidence="7" type="ORF">BR63_07180</name>
</gene>
<dbReference type="SUPFAM" id="SSF46785">
    <property type="entry name" value="Winged helix' DNA-binding domain"/>
    <property type="match status" value="1"/>
</dbReference>
<evidence type="ECO:0000313" key="7">
    <source>
        <dbReference type="EMBL" id="QNB48330.1"/>
    </source>
</evidence>
<evidence type="ECO:0000256" key="4">
    <source>
        <dbReference type="PROSITE-ProRule" id="PRU00703"/>
    </source>
</evidence>
<dbReference type="PANTHER" id="PTHR43080">
    <property type="entry name" value="CBS DOMAIN-CONTAINING PROTEIN CBSX3, MITOCHONDRIAL"/>
    <property type="match status" value="1"/>
</dbReference>